<sequence>MRLDAVRIALRPRSPWEAIDLGLSLVREYSAAIWGPWFLLSLPVFAVLNALAWWAQMPWLALLAMWWLKPVFARIPLYVLSRAVFGTTPDWRETVRAQKTWGWRGLWPTLLWRRPDPLRSLHFPIDLLEGLDGARRSQRRGVLRRAISGQAAMLTFVMALFVFALFLSAWALVLMFAKPAMLSETLESLWKTFFLDPPLWAFAVVNGVVWLAESALEPFYVGGGFGLYLNRRIHIEAWDLELGFRRLSARLIEASRTAAAALALCLLLGLGAFGLASPAQAASATPTAAPVTTNEIDSASTRENAKKPDAPAEPAPAREAAATTLPKIFGGQLDRGAERFGRSVERAYRDPQLGERKKIERWQLKKLWQPDPKKPQEPPAFIAELAHIVGLIGEYGLWLIAAIVLIFVLITAPRWLPWVRDPRTRGAAPEAIDEQQIAVVVPLPDDVPAAVRGLWQAGRRREAMALLYRACVQGLARRLGVALPPGSTEAQCLRRARALQDPAGEAGLREIVRAWQYAAYAGRWPDDAELDALLATWSRHFGARA</sequence>
<dbReference type="OrthoDB" id="183980at2"/>
<dbReference type="InterPro" id="IPR025403">
    <property type="entry name" value="TgpA-like_C"/>
</dbReference>
<feature type="transmembrane region" description="Helical" evidence="2">
    <location>
        <begin position="44"/>
        <end position="68"/>
    </location>
</feature>
<keyword evidence="5" id="KW-1185">Reference proteome</keyword>
<dbReference type="eggNOG" id="ENOG502Z8D2">
    <property type="taxonomic scope" value="Bacteria"/>
</dbReference>
<feature type="transmembrane region" description="Helical" evidence="2">
    <location>
        <begin position="197"/>
        <end position="216"/>
    </location>
</feature>
<evidence type="ECO:0000259" key="3">
    <source>
        <dbReference type="Pfam" id="PF13559"/>
    </source>
</evidence>
<keyword evidence="2" id="KW-0812">Transmembrane</keyword>
<keyword evidence="2" id="KW-0472">Membrane</keyword>
<feature type="transmembrane region" description="Helical" evidence="2">
    <location>
        <begin position="395"/>
        <end position="416"/>
    </location>
</feature>
<evidence type="ECO:0000313" key="5">
    <source>
        <dbReference type="Proteomes" id="UP000029385"/>
    </source>
</evidence>
<accession>A0A091BIG2</accession>
<dbReference type="RefSeq" id="WP_022969452.1">
    <property type="nucleotide sequence ID" value="NZ_ATVD01000003.1"/>
</dbReference>
<feature type="domain" description="Protein-glutamine gamma-glutamyltransferase-like C-terminal" evidence="3">
    <location>
        <begin position="467"/>
        <end position="537"/>
    </location>
</feature>
<evidence type="ECO:0000313" key="4">
    <source>
        <dbReference type="EMBL" id="KFN44140.1"/>
    </source>
</evidence>
<dbReference type="Proteomes" id="UP000029385">
    <property type="component" value="Unassembled WGS sequence"/>
</dbReference>
<reference evidence="4 5" key="1">
    <citation type="submission" date="2013-09" db="EMBL/GenBank/DDBJ databases">
        <title>Genome sequencing of Arenimonas oryziterrae.</title>
        <authorList>
            <person name="Chen F."/>
            <person name="Wang G."/>
        </authorList>
    </citation>
    <scope>NUCLEOTIDE SEQUENCE [LARGE SCALE GENOMIC DNA]</scope>
    <source>
        <strain evidence="4 5">YC6267</strain>
    </source>
</reference>
<gene>
    <name evidence="4" type="ORF">N789_06910</name>
</gene>
<feature type="transmembrane region" description="Helical" evidence="2">
    <location>
        <begin position="254"/>
        <end position="276"/>
    </location>
</feature>
<feature type="compositionally biased region" description="Low complexity" evidence="1">
    <location>
        <begin position="284"/>
        <end position="293"/>
    </location>
</feature>
<dbReference type="EMBL" id="AVCI01000003">
    <property type="protein sequence ID" value="KFN44140.1"/>
    <property type="molecule type" value="Genomic_DNA"/>
</dbReference>
<evidence type="ECO:0000256" key="1">
    <source>
        <dbReference type="SAM" id="MobiDB-lite"/>
    </source>
</evidence>
<dbReference type="Pfam" id="PF13559">
    <property type="entry name" value="DUF4129"/>
    <property type="match status" value="1"/>
</dbReference>
<feature type="transmembrane region" description="Helical" evidence="2">
    <location>
        <begin position="153"/>
        <end position="177"/>
    </location>
</feature>
<evidence type="ECO:0000256" key="2">
    <source>
        <dbReference type="SAM" id="Phobius"/>
    </source>
</evidence>
<proteinExistence type="predicted"/>
<keyword evidence="2" id="KW-1133">Transmembrane helix</keyword>
<name>A0A091BIG2_9GAMM</name>
<dbReference type="AlphaFoldDB" id="A0A091BIG2"/>
<organism evidence="4 5">
    <name type="scientific">Arenimonas oryziterrae DSM 21050 = YC6267</name>
    <dbReference type="NCBI Taxonomy" id="1121015"/>
    <lineage>
        <taxon>Bacteria</taxon>
        <taxon>Pseudomonadati</taxon>
        <taxon>Pseudomonadota</taxon>
        <taxon>Gammaproteobacteria</taxon>
        <taxon>Lysobacterales</taxon>
        <taxon>Lysobacteraceae</taxon>
        <taxon>Arenimonas</taxon>
    </lineage>
</organism>
<protein>
    <recommendedName>
        <fullName evidence="3">Protein-glutamine gamma-glutamyltransferase-like C-terminal domain-containing protein</fullName>
    </recommendedName>
</protein>
<dbReference type="STRING" id="1121015.GCA_000420545_01834"/>
<comment type="caution">
    <text evidence="4">The sequence shown here is derived from an EMBL/GenBank/DDBJ whole genome shotgun (WGS) entry which is preliminary data.</text>
</comment>
<feature type="region of interest" description="Disordered" evidence="1">
    <location>
        <begin position="284"/>
        <end position="318"/>
    </location>
</feature>
<dbReference type="PATRIC" id="fig|1121015.4.peg.872"/>